<accession>A0A183GGN4</accession>
<dbReference type="AlphaFoldDB" id="A0A183GGN4"/>
<organism evidence="2 3">
    <name type="scientific">Heligmosomoides polygyrus</name>
    <name type="common">Parasitic roundworm</name>
    <dbReference type="NCBI Taxonomy" id="6339"/>
    <lineage>
        <taxon>Eukaryota</taxon>
        <taxon>Metazoa</taxon>
        <taxon>Ecdysozoa</taxon>
        <taxon>Nematoda</taxon>
        <taxon>Chromadorea</taxon>
        <taxon>Rhabditida</taxon>
        <taxon>Rhabditina</taxon>
        <taxon>Rhabditomorpha</taxon>
        <taxon>Strongyloidea</taxon>
        <taxon>Heligmosomidae</taxon>
        <taxon>Heligmosomoides</taxon>
    </lineage>
</organism>
<dbReference type="OrthoDB" id="410104at2759"/>
<dbReference type="Proteomes" id="UP000050761">
    <property type="component" value="Unassembled WGS sequence"/>
</dbReference>
<name>A0A183GGN4_HELPZ</name>
<protein>
    <submittedName>
        <fullName evidence="3">Reverse transcriptase domain-containing protein</fullName>
    </submittedName>
</protein>
<evidence type="ECO:0000313" key="2">
    <source>
        <dbReference type="Proteomes" id="UP000050761"/>
    </source>
</evidence>
<reference evidence="1 2" key="1">
    <citation type="submission" date="2018-11" db="EMBL/GenBank/DDBJ databases">
        <authorList>
            <consortium name="Pathogen Informatics"/>
        </authorList>
    </citation>
    <scope>NUCLEOTIDE SEQUENCE [LARGE SCALE GENOMIC DNA]</scope>
</reference>
<sequence>MQRYARDRWRNLQCIVEKNGEDLWDHLIEVSQEYKLPLCLTFLKKAFDSVETEAVVEALLTQGVLPTQCIRVPRELYVQWIQDQDFAMLQRRRHQRKRGVWQGDTISPNLDLDYGL</sequence>
<gene>
    <name evidence="1" type="ORF">HPBE_LOCUS21648</name>
</gene>
<reference evidence="3" key="2">
    <citation type="submission" date="2019-09" db="UniProtKB">
        <authorList>
            <consortium name="WormBaseParasite"/>
        </authorList>
    </citation>
    <scope>IDENTIFICATION</scope>
</reference>
<evidence type="ECO:0000313" key="1">
    <source>
        <dbReference type="EMBL" id="VDP27132.1"/>
    </source>
</evidence>
<dbReference type="EMBL" id="UZAH01033204">
    <property type="protein sequence ID" value="VDP27132.1"/>
    <property type="molecule type" value="Genomic_DNA"/>
</dbReference>
<proteinExistence type="predicted"/>
<accession>A0A3P8BML4</accession>
<evidence type="ECO:0000313" key="3">
    <source>
        <dbReference type="WBParaSite" id="HPBE_0002164901-mRNA-1"/>
    </source>
</evidence>
<keyword evidence="2" id="KW-1185">Reference proteome</keyword>
<dbReference type="WBParaSite" id="HPBE_0002164901-mRNA-1">
    <property type="protein sequence ID" value="HPBE_0002164901-mRNA-1"/>
    <property type="gene ID" value="HPBE_0002164901"/>
</dbReference>